<dbReference type="InterPro" id="IPR001242">
    <property type="entry name" value="Condensation_dom"/>
</dbReference>
<evidence type="ECO:0000256" key="2">
    <source>
        <dbReference type="ARBA" id="ARBA00004924"/>
    </source>
</evidence>
<dbReference type="InterPro" id="IPR042099">
    <property type="entry name" value="ANL_N_sf"/>
</dbReference>
<dbReference type="InterPro" id="IPR045851">
    <property type="entry name" value="AMP-bd_C_sf"/>
</dbReference>
<dbReference type="InterPro" id="IPR010071">
    <property type="entry name" value="AA_adenyl_dom"/>
</dbReference>
<dbReference type="SUPFAM" id="SSF53474">
    <property type="entry name" value="alpha/beta-Hydrolases"/>
    <property type="match status" value="1"/>
</dbReference>
<dbReference type="Gene3D" id="3.30.559.30">
    <property type="entry name" value="Nonribosomal peptide synthetase, condensation domain"/>
    <property type="match status" value="1"/>
</dbReference>
<dbReference type="GO" id="GO:0016874">
    <property type="term" value="F:ligase activity"/>
    <property type="evidence" value="ECO:0007669"/>
    <property type="project" value="UniProtKB-KW"/>
</dbReference>
<feature type="domain" description="Carrier" evidence="5">
    <location>
        <begin position="1029"/>
        <end position="1113"/>
    </location>
</feature>
<dbReference type="Pfam" id="PF00975">
    <property type="entry name" value="Thioesterase"/>
    <property type="match status" value="1"/>
</dbReference>
<dbReference type="InterPro" id="IPR000873">
    <property type="entry name" value="AMP-dep_synth/lig_dom"/>
</dbReference>
<proteinExistence type="inferred from homology"/>
<dbReference type="GO" id="GO:0031177">
    <property type="term" value="F:phosphopantetheine binding"/>
    <property type="evidence" value="ECO:0007669"/>
    <property type="project" value="TreeGrafter"/>
</dbReference>
<dbReference type="Pfam" id="PF00501">
    <property type="entry name" value="AMP-binding"/>
    <property type="match status" value="1"/>
</dbReference>
<dbReference type="Proteomes" id="UP000013911">
    <property type="component" value="Unassembled WGS sequence"/>
</dbReference>
<keyword evidence="4" id="KW-0436">Ligase</keyword>
<gene>
    <name evidence="6" type="ORF">H131_04414</name>
</gene>
<comment type="caution">
    <text evidence="6">The sequence shown here is derived from an EMBL/GenBank/DDBJ whole genome shotgun (WGS) entry which is preliminary data.</text>
</comment>
<dbReference type="InterPro" id="IPR029058">
    <property type="entry name" value="AB_hydrolase_fold"/>
</dbReference>
<dbReference type="GO" id="GO:0005737">
    <property type="term" value="C:cytoplasm"/>
    <property type="evidence" value="ECO:0007669"/>
    <property type="project" value="TreeGrafter"/>
</dbReference>
<dbReference type="InterPro" id="IPR023213">
    <property type="entry name" value="CAT-like_dom_sf"/>
</dbReference>
<dbReference type="GO" id="GO:0043041">
    <property type="term" value="P:amino acid activation for nonribosomal peptide biosynthetic process"/>
    <property type="evidence" value="ECO:0007669"/>
    <property type="project" value="TreeGrafter"/>
</dbReference>
<dbReference type="PROSITE" id="PS50075">
    <property type="entry name" value="CARRIER"/>
    <property type="match status" value="1"/>
</dbReference>
<name>R7ZIG8_LYSSH</name>
<dbReference type="InterPro" id="IPR041464">
    <property type="entry name" value="TubC_N"/>
</dbReference>
<organism evidence="6 7">
    <name type="scientific">Lysinibacillus sphaericus OT4b.31</name>
    <dbReference type="NCBI Taxonomy" id="1285586"/>
    <lineage>
        <taxon>Bacteria</taxon>
        <taxon>Bacillati</taxon>
        <taxon>Bacillota</taxon>
        <taxon>Bacilli</taxon>
        <taxon>Bacillales</taxon>
        <taxon>Bacillaceae</taxon>
        <taxon>Lysinibacillus</taxon>
    </lineage>
</organism>
<dbReference type="PANTHER" id="PTHR45527:SF10">
    <property type="entry name" value="PYOCHELIN SYNTHASE PCHF"/>
    <property type="match status" value="1"/>
</dbReference>
<dbReference type="EMBL" id="AQPX01000008">
    <property type="protein sequence ID" value="EON73878.1"/>
    <property type="molecule type" value="Genomic_DNA"/>
</dbReference>
<accession>R7ZIG8</accession>
<comment type="similarity">
    <text evidence="3">Belongs to the ATP-dependent AMP-binding enzyme family.</text>
</comment>
<dbReference type="Pfam" id="PF00668">
    <property type="entry name" value="Condensation"/>
    <property type="match status" value="1"/>
</dbReference>
<dbReference type="Gene3D" id="1.10.10.1830">
    <property type="entry name" value="Non-ribosomal peptide synthase, adenylation domain"/>
    <property type="match status" value="1"/>
</dbReference>
<dbReference type="NCBIfam" id="TIGR01733">
    <property type="entry name" value="AA-adenyl-dom"/>
    <property type="match status" value="1"/>
</dbReference>
<dbReference type="eggNOG" id="COG1020">
    <property type="taxonomic scope" value="Bacteria"/>
</dbReference>
<dbReference type="PROSITE" id="PS00455">
    <property type="entry name" value="AMP_BINDING"/>
    <property type="match status" value="1"/>
</dbReference>
<dbReference type="PATRIC" id="fig|1285586.5.peg.894"/>
<comment type="cofactor">
    <cofactor evidence="1">
        <name>pantetheine 4'-phosphate</name>
        <dbReference type="ChEBI" id="CHEBI:47942"/>
    </cofactor>
</comment>
<dbReference type="GO" id="GO:0044550">
    <property type="term" value="P:secondary metabolite biosynthetic process"/>
    <property type="evidence" value="ECO:0007669"/>
    <property type="project" value="TreeGrafter"/>
</dbReference>
<sequence length="1450" mass="166860">MNKTLKHFKNEIYKLKAQGIELWTSDGKLNFKAGKHQISEEIMTFLKTYKDELMDVLEQEGQDNTFPLTPIQSAYLLGSMDSFEYGGVSSHIYMELEYLHLDKEKVEHVWMSLIDRHEMLRTTINHNGYQGELEQMPKLEIYYEDLTTNGVDDWNRLDAIRQQLGSKRYSPDCWPLFDIALSKRMHGTTMHISFDFLIVDWASIWILIKEFEVLYFNENATLPNNDFTFKEYVKLEEERSYQEKYKEDKAYWYHRVLDLPTSPTLPKLPLSQDEKSFERYFIQLEKNDWDKLKLAIANKGITATSVLFTLYSQCLAKWSVNKHFIINLILLNRLPVHPDVNHIVGDFTSINLTEADFRNAQAPFINNVNTIQQQMFRDLDHSSFSGVEVLREITRQKGQTHAFMPFVFTSAINLIDSHGLIGKMNEYGISQTPQVFIDCQVMDDDNGLRVNWDVRKGVFPANLIQDMFLSFETALKRLVHDDKAWESTALVTLPKQQIKQRESVNFTKNTNERKRLLHQGFFDQAWKQPNKIAMIEGNHHHSYQDLRVMVFKLGTLLQKHQVKEGDKVAIISDKPVYQVTSVLAILSLGAVYVPIDKAQPISRIKKIIDQSQVTAILIDERNSMYDCLDWRLIICSQLEEVKTTSAYDVYKGDPDTLAYIIFTSGSTGEPKGVAMSHAGAMNTIQDINRRFCMTSNDRVLALSKLHFDLSVYDIFGLLSVGGTIVYPEQEHLYDASYWLECIRTKNITLWNTVPALMKMLLSSVDEIEQINIKTMKTILLSGDWIPPKMVKHCSTVFPESSIVALGGATEAGIWSNYHLCCEEDFVRETIPYGYPLANQRFYVLDEKDEDCPNWVRGELYIGGESLALGYYNNPQLTKERFITNIKQERIYKTGDFVRYMDNGEIEFIGRLDNQVKLRGNLVNLGEIESLLNKYERIDTSCVVVLDDTHLYAVVKLVNHDSQSIIHSNDLIDYLANLLPQYMVPVKIFIVAELKLNANDKLDRQFIKNHVQQLVAECTKDDEIGVKQTGMENQLQQTLIHFATEVLNVEHIQVSKNLYDYGADSLTLSQLAGKIKKTIENDNQYQDITFDFILRQLLNEPIIESIAQKLNQSAARETNGSEQIGELNSSQSIGLLKEESFSYGDPLRIVVHAGLGTMNAFQYLNKHLAKQGVGTVVSISVQDINKYLAIDSSVLIDCLADDYVLQIMDREPSQVQLIGYCMGGLIALEIARRLMERGVEIIDFTLIDSAPVLYEIEDSIPLELIFITNFYITVEDVYEGASNNELMDAIMYVFYQNNESLSASNLEELKNEPKYETIYRFLKKLSQLSRKQRFKDYKAVIEQKTGQIIADEMLEGYYNIYLQSFKGSNIRPMAYFGDIRYLVAKEDMDFIFTNKQDTLKFWKELCIGDFEETSIEGNHITCIEDDENACKVAEKLLEPINKLMGSINRHE</sequence>
<dbReference type="Gene3D" id="1.10.1200.10">
    <property type="entry name" value="ACP-like"/>
    <property type="match status" value="1"/>
</dbReference>
<evidence type="ECO:0000256" key="1">
    <source>
        <dbReference type="ARBA" id="ARBA00001957"/>
    </source>
</evidence>
<dbReference type="FunFam" id="3.30.559.30:FF:000006">
    <property type="entry name" value="Yersiniabactin polyketide/non-ribosomal peptide synthetase"/>
    <property type="match status" value="1"/>
</dbReference>
<dbReference type="SUPFAM" id="SSF52777">
    <property type="entry name" value="CoA-dependent acyltransferases"/>
    <property type="match status" value="2"/>
</dbReference>
<dbReference type="CDD" id="cd19535">
    <property type="entry name" value="Cyc_NRPS"/>
    <property type="match status" value="1"/>
</dbReference>
<evidence type="ECO:0000313" key="6">
    <source>
        <dbReference type="EMBL" id="EON73878.1"/>
    </source>
</evidence>
<dbReference type="HOGENOM" id="CLU_000022_2_15_9"/>
<dbReference type="InterPro" id="IPR036736">
    <property type="entry name" value="ACP-like_sf"/>
</dbReference>
<dbReference type="InterPro" id="IPR001031">
    <property type="entry name" value="Thioesterase"/>
</dbReference>
<evidence type="ECO:0000259" key="5">
    <source>
        <dbReference type="PROSITE" id="PS50075"/>
    </source>
</evidence>
<evidence type="ECO:0000256" key="4">
    <source>
        <dbReference type="ARBA" id="ARBA00022598"/>
    </source>
</evidence>
<evidence type="ECO:0000313" key="7">
    <source>
        <dbReference type="Proteomes" id="UP000013911"/>
    </source>
</evidence>
<dbReference type="SUPFAM" id="SSF56801">
    <property type="entry name" value="Acetyl-CoA synthetase-like"/>
    <property type="match status" value="1"/>
</dbReference>
<dbReference type="SUPFAM" id="SSF47336">
    <property type="entry name" value="ACP-like"/>
    <property type="match status" value="1"/>
</dbReference>
<dbReference type="PANTHER" id="PTHR45527">
    <property type="entry name" value="NONRIBOSOMAL PEPTIDE SYNTHETASE"/>
    <property type="match status" value="1"/>
</dbReference>
<comment type="pathway">
    <text evidence="2">Siderophore biosynthesis.</text>
</comment>
<dbReference type="Gene3D" id="3.40.50.1820">
    <property type="entry name" value="alpha/beta hydrolase"/>
    <property type="match status" value="1"/>
</dbReference>
<dbReference type="InterPro" id="IPR057737">
    <property type="entry name" value="Condensation_MtbB-like"/>
</dbReference>
<dbReference type="Gene3D" id="3.30.559.10">
    <property type="entry name" value="Chloramphenicol acetyltransferase-like domain"/>
    <property type="match status" value="1"/>
</dbReference>
<dbReference type="InterPro" id="IPR044894">
    <property type="entry name" value="TubC_N_sf"/>
</dbReference>
<dbReference type="Pfam" id="PF18563">
    <property type="entry name" value="TubC_N"/>
    <property type="match status" value="1"/>
</dbReference>
<dbReference type="GO" id="GO:0008610">
    <property type="term" value="P:lipid biosynthetic process"/>
    <property type="evidence" value="ECO:0007669"/>
    <property type="project" value="UniProtKB-ARBA"/>
</dbReference>
<evidence type="ECO:0000256" key="3">
    <source>
        <dbReference type="ARBA" id="ARBA00006432"/>
    </source>
</evidence>
<dbReference type="Gene3D" id="3.40.50.12780">
    <property type="entry name" value="N-terminal domain of ligase-like"/>
    <property type="match status" value="1"/>
</dbReference>
<dbReference type="InterPro" id="IPR009081">
    <property type="entry name" value="PP-bd_ACP"/>
</dbReference>
<dbReference type="RefSeq" id="WP_010857847.1">
    <property type="nucleotide sequence ID" value="NZ_KB933398.1"/>
</dbReference>
<dbReference type="Gene3D" id="3.30.300.30">
    <property type="match status" value="1"/>
</dbReference>
<protein>
    <submittedName>
        <fullName evidence="6">Pyochelin synthetase F</fullName>
    </submittedName>
</protein>
<dbReference type="InterPro" id="IPR020845">
    <property type="entry name" value="AMP-binding_CS"/>
</dbReference>
<reference evidence="6 7" key="1">
    <citation type="submission" date="2013-04" db="EMBL/GenBank/DDBJ databases">
        <title>Draft genome of the heavy metal tolerant bacterium Lysinibacillus sphaericus strain OT4b.31.</title>
        <authorList>
            <person name="Pena-Montenegro T.D."/>
            <person name="Dussan J."/>
        </authorList>
    </citation>
    <scope>NUCLEOTIDE SEQUENCE [LARGE SCALE GENOMIC DNA]</scope>
    <source>
        <strain evidence="6 7">OT4b.31</strain>
    </source>
</reference>